<keyword evidence="2" id="KW-1185">Reference proteome</keyword>
<dbReference type="Pfam" id="PF03133">
    <property type="entry name" value="TTL"/>
    <property type="match status" value="1"/>
</dbReference>
<reference evidence="3" key="1">
    <citation type="submission" date="2025-08" db="UniProtKB">
        <authorList>
            <consortium name="RefSeq"/>
        </authorList>
    </citation>
    <scope>IDENTIFICATION</scope>
    <source>
        <tissue evidence="3">Entire body</tissue>
    </source>
</reference>
<dbReference type="Gene3D" id="3.30.470.20">
    <property type="entry name" value="ATP-grasp fold, B domain"/>
    <property type="match status" value="1"/>
</dbReference>
<dbReference type="RefSeq" id="XP_018332543.1">
    <property type="nucleotide sequence ID" value="XM_018477041.1"/>
</dbReference>
<dbReference type="FunCoup" id="A0A1W4XJB1">
    <property type="interactions" value="1720"/>
</dbReference>
<organism evidence="2 3">
    <name type="scientific">Agrilus planipennis</name>
    <name type="common">Emerald ash borer</name>
    <name type="synonym">Agrilus marcopoli</name>
    <dbReference type="NCBI Taxonomy" id="224129"/>
    <lineage>
        <taxon>Eukaryota</taxon>
        <taxon>Metazoa</taxon>
        <taxon>Ecdysozoa</taxon>
        <taxon>Arthropoda</taxon>
        <taxon>Hexapoda</taxon>
        <taxon>Insecta</taxon>
        <taxon>Pterygota</taxon>
        <taxon>Neoptera</taxon>
        <taxon>Endopterygota</taxon>
        <taxon>Coleoptera</taxon>
        <taxon>Polyphaga</taxon>
        <taxon>Elateriformia</taxon>
        <taxon>Buprestoidea</taxon>
        <taxon>Buprestidae</taxon>
        <taxon>Agrilinae</taxon>
        <taxon>Agrilus</taxon>
    </lineage>
</organism>
<dbReference type="OrthoDB" id="60477at2759"/>
<dbReference type="GeneID" id="108742037"/>
<dbReference type="PROSITE" id="PS51221">
    <property type="entry name" value="TTL"/>
    <property type="match status" value="1"/>
</dbReference>
<dbReference type="Pfam" id="PF25556">
    <property type="entry name" value="SET_TTL"/>
    <property type="match status" value="1"/>
</dbReference>
<evidence type="ECO:0000313" key="2">
    <source>
        <dbReference type="Proteomes" id="UP000192223"/>
    </source>
</evidence>
<dbReference type="KEGG" id="apln:108742037"/>
<dbReference type="PANTHER" id="PTHR46088">
    <property type="entry name" value="TUBULIN--TYROSINE LIGASE-LIKE PROTEIN 12"/>
    <property type="match status" value="1"/>
</dbReference>
<evidence type="ECO:0000313" key="3">
    <source>
        <dbReference type="RefSeq" id="XP_018332543.1"/>
    </source>
</evidence>
<dbReference type="Proteomes" id="UP000192223">
    <property type="component" value="Unplaced"/>
</dbReference>
<dbReference type="GO" id="GO:0005737">
    <property type="term" value="C:cytoplasm"/>
    <property type="evidence" value="ECO:0007669"/>
    <property type="project" value="TreeGrafter"/>
</dbReference>
<feature type="domain" description="Tubulin--tyrosine ligase-like protein 12 SET-like" evidence="1">
    <location>
        <begin position="65"/>
        <end position="226"/>
    </location>
</feature>
<dbReference type="AlphaFoldDB" id="A0A1W4XJB1"/>
<name>A0A1W4XJB1_AGRPL</name>
<protein>
    <submittedName>
        <fullName evidence="3">Tubulin--tyrosine ligase-like protein 12</fullName>
    </submittedName>
</protein>
<gene>
    <name evidence="3" type="primary">LOC108742037</name>
</gene>
<dbReference type="STRING" id="224129.A0A1W4XJB1"/>
<dbReference type="PANTHER" id="PTHR46088:SF1">
    <property type="entry name" value="TUBULIN--TYROSINE LIGASE-LIKE PROTEIN 12"/>
    <property type="match status" value="1"/>
</dbReference>
<accession>A0A1W4XJB1</accession>
<dbReference type="InterPro" id="IPR057954">
    <property type="entry name" value="SET_TTL12"/>
</dbReference>
<dbReference type="InterPro" id="IPR004344">
    <property type="entry name" value="TTL/TTLL_fam"/>
</dbReference>
<evidence type="ECO:0000259" key="1">
    <source>
        <dbReference type="Pfam" id="PF25556"/>
    </source>
</evidence>
<dbReference type="InParanoid" id="A0A1W4XJB1"/>
<sequence>MVHQKLFENFVNTHKLQLISSGVPHHLWETLYRKVSKQIFDAGGTFCLLRIDYEDGNRGEFDAVWQLRVSNEQGIKANDSQQIYIVDHAWTFRMENAKQQLYELHSLRSRLANLLNINQDQDTENLIEEIYKVMWKYCNYYSIANAESVEEQTPIWYIMDEVGSAIGHSDDPNFRMVPFFYIPDQMTYSVVFPVKDVDFEETVTRNFVEVECTEEERAAYLLPWQYTSFLEKDHSHKKLNADYFLSGHVKERIPSMYKSQGAAFKKSSYKVYSEYNLINKYLTDPKFKIVDSENDADILWYTKHYKTFDELAETPEKFINQFPFEYVLTIKDLLCIVCRRKSDSTPDWLPVTYNLKIELVEFVSYFQKKEKAKLYNYWIIKPFNLARGLDTYITNNINCIMRLATTGPKVAQQYIENPVLFFEHSVSGKVKFDIRYVLLLVSVKPLKVYAYKNFFLRFANKPFELKNFEDYSQHFTVMNYTDKGEIKHMLCSDFKVEWEMQYADHPWVNVEKQIFKMFSEVFECAVMEEPPCGIASNPQSRALYAADVMLEWAENEIHPKLLEINWMPDCKRACEYYKDFYNDIFNLLFFDVVDDVFQEL</sequence>
<proteinExistence type="predicted"/>
<dbReference type="CTD" id="23170"/>
<dbReference type="InterPro" id="IPR027749">
    <property type="entry name" value="TTLL12"/>
</dbReference>